<feature type="compositionally biased region" description="Basic and acidic residues" evidence="1">
    <location>
        <begin position="162"/>
        <end position="184"/>
    </location>
</feature>
<reference evidence="2 3" key="1">
    <citation type="journal article" date="2018" name="MBio">
        <title>Comparative Genomics Reveals the Core Gene Toolbox for the Fungus-Insect Symbiosis.</title>
        <authorList>
            <person name="Wang Y."/>
            <person name="Stata M."/>
            <person name="Wang W."/>
            <person name="Stajich J.E."/>
            <person name="White M.M."/>
            <person name="Moncalvo J.M."/>
        </authorList>
    </citation>
    <scope>NUCLEOTIDE SEQUENCE [LARGE SCALE GENOMIC DNA]</scope>
    <source>
        <strain evidence="2 3">SC-DP-2</strain>
    </source>
</reference>
<dbReference type="EMBL" id="MBFS01000074">
    <property type="protein sequence ID" value="PVV04823.1"/>
    <property type="molecule type" value="Genomic_DNA"/>
</dbReference>
<comment type="caution">
    <text evidence="2">The sequence shown here is derived from an EMBL/GenBank/DDBJ whole genome shotgun (WGS) entry which is preliminary data.</text>
</comment>
<name>A0A2T9ZJN8_9FUNG</name>
<gene>
    <name evidence="2" type="ORF">BB560_000662</name>
</gene>
<sequence>MKKQHKEVSDNILKNSNEYRIVPILEQVQTSNCKPRKVVIRLNSNERSYGNTLKKTENSQRSSATSISMQRLAQQSSGNKDQFRADNQISKNLNVDLTKPKQQGISDYQIITEKRDNNVSAFDENAQIQNQKNSKSTANSTKPLTDFFEEMINSFENNDFSVKEKTNDNKKSFHDSKKGGKGAKEGCVNDNGSQYKRIDIKSEKKFNVGNCKDLIPTCGDSVSNINEIRQRYIKTLVKNRNRIKKTSKIQEYTQVQRKAHSCNYEITSKAKRQDNLYKTHTKRNKFARPKTQSGYFENPFKFRDMGGTSEIVQQSIWNRIKSYCEYQSRASYDMDNTQTKTNQNDMGAPYSKRVDSSEYGKKYSKASSELIMSNGSSKNGTEVYNDLVHNTNGLDFSFICLVEYNGIGTVEEEKVNISQNQGEFSGNCMHQSIFDEDNVQTHEIFDSIDSFEYTESIFS</sequence>
<keyword evidence="3" id="KW-1185">Reference proteome</keyword>
<accession>A0A2T9ZJN8</accession>
<organism evidence="2 3">
    <name type="scientific">Smittium megazygosporum</name>
    <dbReference type="NCBI Taxonomy" id="133381"/>
    <lineage>
        <taxon>Eukaryota</taxon>
        <taxon>Fungi</taxon>
        <taxon>Fungi incertae sedis</taxon>
        <taxon>Zoopagomycota</taxon>
        <taxon>Kickxellomycotina</taxon>
        <taxon>Harpellomycetes</taxon>
        <taxon>Harpellales</taxon>
        <taxon>Legeriomycetaceae</taxon>
        <taxon>Smittium</taxon>
    </lineage>
</organism>
<evidence type="ECO:0000256" key="1">
    <source>
        <dbReference type="SAM" id="MobiDB-lite"/>
    </source>
</evidence>
<evidence type="ECO:0000313" key="3">
    <source>
        <dbReference type="Proteomes" id="UP000245609"/>
    </source>
</evidence>
<feature type="region of interest" description="Disordered" evidence="1">
    <location>
        <begin position="49"/>
        <end position="86"/>
    </location>
</feature>
<dbReference type="Proteomes" id="UP000245609">
    <property type="component" value="Unassembled WGS sequence"/>
</dbReference>
<feature type="region of interest" description="Disordered" evidence="1">
    <location>
        <begin position="162"/>
        <end position="190"/>
    </location>
</feature>
<proteinExistence type="predicted"/>
<dbReference type="AlphaFoldDB" id="A0A2T9ZJN8"/>
<evidence type="ECO:0000313" key="2">
    <source>
        <dbReference type="EMBL" id="PVV04823.1"/>
    </source>
</evidence>
<protein>
    <submittedName>
        <fullName evidence="2">Uncharacterized protein</fullName>
    </submittedName>
</protein>